<feature type="signal peptide" evidence="7">
    <location>
        <begin position="1"/>
        <end position="19"/>
    </location>
</feature>
<feature type="region of interest" description="Disordered" evidence="6">
    <location>
        <begin position="197"/>
        <end position="230"/>
    </location>
</feature>
<keyword evidence="4" id="KW-0249">Electron transport</keyword>
<dbReference type="PANTHER" id="PTHR23130">
    <property type="entry name" value="CYTOCHROME B561 AND DOMON DOMAIN-CONTAINING PROTEIN"/>
    <property type="match status" value="1"/>
</dbReference>
<dbReference type="EMBL" id="JAKOGI010002734">
    <property type="protein sequence ID" value="KAJ8421417.1"/>
    <property type="molecule type" value="Genomic_DNA"/>
</dbReference>
<evidence type="ECO:0000313" key="9">
    <source>
        <dbReference type="EMBL" id="KAJ8421417.1"/>
    </source>
</evidence>
<evidence type="ECO:0000256" key="5">
    <source>
        <dbReference type="ARBA" id="ARBA00023136"/>
    </source>
</evidence>
<organism evidence="9 10">
    <name type="scientific">Carnegiea gigantea</name>
    <dbReference type="NCBI Taxonomy" id="171969"/>
    <lineage>
        <taxon>Eukaryota</taxon>
        <taxon>Viridiplantae</taxon>
        <taxon>Streptophyta</taxon>
        <taxon>Embryophyta</taxon>
        <taxon>Tracheophyta</taxon>
        <taxon>Spermatophyta</taxon>
        <taxon>Magnoliopsida</taxon>
        <taxon>eudicotyledons</taxon>
        <taxon>Gunneridae</taxon>
        <taxon>Pentapetalae</taxon>
        <taxon>Caryophyllales</taxon>
        <taxon>Cactineae</taxon>
        <taxon>Cactaceae</taxon>
        <taxon>Cactoideae</taxon>
        <taxon>Echinocereeae</taxon>
        <taxon>Carnegiea</taxon>
    </lineage>
</organism>
<dbReference type="Proteomes" id="UP001153076">
    <property type="component" value="Unassembled WGS sequence"/>
</dbReference>
<evidence type="ECO:0000256" key="1">
    <source>
        <dbReference type="ARBA" id="ARBA00004370"/>
    </source>
</evidence>
<keyword evidence="10" id="KW-1185">Reference proteome</keyword>
<sequence>MSAFFLITIVVNFSLLCLSSSTTTTLSCTSESFSTEKFAAYDTCTNLPTLSAVVHWTYDPSTSALSISFTAPPPTPDGWVSWALNPTGSGMVGAQSLIAFRPTSSDPVSVSTYDIQSYHDIVKGPISYNVTDVSAEESDGVITIFATWKLPMGSKTVNQVWQVGPVVNGRPGKHDFEPANLESVMKLVLATPSAVGAPVESPVGSPGSATVGESTPEPAKGGAVKIGLGN</sequence>
<dbReference type="PROSITE" id="PS50836">
    <property type="entry name" value="DOMON"/>
    <property type="match status" value="1"/>
</dbReference>
<comment type="subcellular location">
    <subcellularLocation>
        <location evidence="1">Membrane</location>
    </subcellularLocation>
</comment>
<feature type="chain" id="PRO_5040500351" description="DOMON domain-containing protein" evidence="7">
    <location>
        <begin position="20"/>
        <end position="230"/>
    </location>
</feature>
<name>A0A9Q1GI24_9CARY</name>
<feature type="domain" description="DOMON" evidence="8">
    <location>
        <begin position="50"/>
        <end position="164"/>
    </location>
</feature>
<evidence type="ECO:0000256" key="7">
    <source>
        <dbReference type="SAM" id="SignalP"/>
    </source>
</evidence>
<dbReference type="GO" id="GO:0016020">
    <property type="term" value="C:membrane"/>
    <property type="evidence" value="ECO:0007669"/>
    <property type="project" value="UniProtKB-SubCell"/>
</dbReference>
<evidence type="ECO:0000256" key="2">
    <source>
        <dbReference type="ARBA" id="ARBA00022448"/>
    </source>
</evidence>
<evidence type="ECO:0000313" key="10">
    <source>
        <dbReference type="Proteomes" id="UP001153076"/>
    </source>
</evidence>
<protein>
    <recommendedName>
        <fullName evidence="8">DOMON domain-containing protein</fullName>
    </recommendedName>
</protein>
<keyword evidence="3 7" id="KW-0732">Signal</keyword>
<keyword evidence="5" id="KW-0472">Membrane</keyword>
<reference evidence="9" key="1">
    <citation type="submission" date="2022-04" db="EMBL/GenBank/DDBJ databases">
        <title>Carnegiea gigantea Genome sequencing and assembly v2.</title>
        <authorList>
            <person name="Copetti D."/>
            <person name="Sanderson M.J."/>
            <person name="Burquez A."/>
            <person name="Wojciechowski M.F."/>
        </authorList>
    </citation>
    <scope>NUCLEOTIDE SEQUENCE</scope>
    <source>
        <strain evidence="9">SGP5-SGP5p</strain>
        <tissue evidence="9">Aerial part</tissue>
    </source>
</reference>
<gene>
    <name evidence="9" type="ORF">Cgig2_023592</name>
</gene>
<dbReference type="InterPro" id="IPR045265">
    <property type="entry name" value="AIR12_DOMON"/>
</dbReference>
<proteinExistence type="predicted"/>
<evidence type="ECO:0000256" key="4">
    <source>
        <dbReference type="ARBA" id="ARBA00022982"/>
    </source>
</evidence>
<dbReference type="AlphaFoldDB" id="A0A9Q1GI24"/>
<dbReference type="Pfam" id="PF04526">
    <property type="entry name" value="DUF568"/>
    <property type="match status" value="1"/>
</dbReference>
<dbReference type="CDD" id="cd09629">
    <property type="entry name" value="DOMON_CIL1_like"/>
    <property type="match status" value="1"/>
</dbReference>
<dbReference type="PANTHER" id="PTHR23130:SF157">
    <property type="entry name" value="AUXIN-INDUCED IN ROOT CULTURES PROTEIN 12"/>
    <property type="match status" value="1"/>
</dbReference>
<accession>A0A9Q1GI24</accession>
<keyword evidence="2" id="KW-0813">Transport</keyword>
<evidence type="ECO:0000256" key="3">
    <source>
        <dbReference type="ARBA" id="ARBA00022729"/>
    </source>
</evidence>
<comment type="caution">
    <text evidence="9">The sequence shown here is derived from an EMBL/GenBank/DDBJ whole genome shotgun (WGS) entry which is preliminary data.</text>
</comment>
<evidence type="ECO:0000256" key="6">
    <source>
        <dbReference type="SAM" id="MobiDB-lite"/>
    </source>
</evidence>
<dbReference type="InterPro" id="IPR005018">
    <property type="entry name" value="DOMON_domain"/>
</dbReference>
<evidence type="ECO:0000259" key="8">
    <source>
        <dbReference type="PROSITE" id="PS50836"/>
    </source>
</evidence>
<dbReference type="OrthoDB" id="2419613at2759"/>